<reference evidence="1 2" key="1">
    <citation type="submission" date="2017-06" db="EMBL/GenBank/DDBJ databases">
        <authorList>
            <person name="Kim H.J."/>
            <person name="Triplett B.A."/>
        </authorList>
    </citation>
    <scope>NUCLEOTIDE SEQUENCE [LARGE SCALE GENOMIC DNA]</scope>
    <source>
        <strain evidence="1 2">DSM 19307</strain>
    </source>
</reference>
<accession>A0A239HAF7</accession>
<sequence>MIKDTKRQEIAEWVLQADDDVLLLLDQLRKSETSDWWDGLSESQQKRIQKGYKSIIEGKSMSHEEVAKKHGL</sequence>
<organism evidence="1 2">
    <name type="scientific">Ekhidna lutea</name>
    <dbReference type="NCBI Taxonomy" id="447679"/>
    <lineage>
        <taxon>Bacteria</taxon>
        <taxon>Pseudomonadati</taxon>
        <taxon>Bacteroidota</taxon>
        <taxon>Cytophagia</taxon>
        <taxon>Cytophagales</taxon>
        <taxon>Reichenbachiellaceae</taxon>
        <taxon>Ekhidna</taxon>
    </lineage>
</organism>
<dbReference type="EMBL" id="FZPD01000002">
    <property type="protein sequence ID" value="SNS78357.1"/>
    <property type="molecule type" value="Genomic_DNA"/>
</dbReference>
<dbReference type="OrthoDB" id="1373932at2"/>
<name>A0A239HAF7_EKHLU</name>
<evidence type="ECO:0000313" key="2">
    <source>
        <dbReference type="Proteomes" id="UP000198393"/>
    </source>
</evidence>
<gene>
    <name evidence="1" type="ORF">SAMN05421640_1223</name>
</gene>
<dbReference type="AlphaFoldDB" id="A0A239HAF7"/>
<protein>
    <submittedName>
        <fullName evidence="1">Uncharacterized protein</fullName>
    </submittedName>
</protein>
<dbReference type="Proteomes" id="UP000198393">
    <property type="component" value="Unassembled WGS sequence"/>
</dbReference>
<evidence type="ECO:0000313" key="1">
    <source>
        <dbReference type="EMBL" id="SNS78357.1"/>
    </source>
</evidence>
<keyword evidence="2" id="KW-1185">Reference proteome</keyword>
<proteinExistence type="predicted"/>
<dbReference type="RefSeq" id="WP_089355972.1">
    <property type="nucleotide sequence ID" value="NZ_FZPD01000002.1"/>
</dbReference>